<organism evidence="1 2">
    <name type="scientific">Araneus ventricosus</name>
    <name type="common">Orbweaver spider</name>
    <name type="synonym">Epeira ventricosa</name>
    <dbReference type="NCBI Taxonomy" id="182803"/>
    <lineage>
        <taxon>Eukaryota</taxon>
        <taxon>Metazoa</taxon>
        <taxon>Ecdysozoa</taxon>
        <taxon>Arthropoda</taxon>
        <taxon>Chelicerata</taxon>
        <taxon>Arachnida</taxon>
        <taxon>Araneae</taxon>
        <taxon>Araneomorphae</taxon>
        <taxon>Entelegynae</taxon>
        <taxon>Araneoidea</taxon>
        <taxon>Araneidae</taxon>
        <taxon>Araneus</taxon>
    </lineage>
</organism>
<dbReference type="AlphaFoldDB" id="A0A4Y2EQ28"/>
<dbReference type="Proteomes" id="UP000499080">
    <property type="component" value="Unassembled WGS sequence"/>
</dbReference>
<evidence type="ECO:0000313" key="1">
    <source>
        <dbReference type="EMBL" id="GBM30429.1"/>
    </source>
</evidence>
<accession>A0A4Y2EQ28</accession>
<keyword evidence="2" id="KW-1185">Reference proteome</keyword>
<gene>
    <name evidence="1" type="ORF">AVEN_203006_1</name>
</gene>
<comment type="caution">
    <text evidence="1">The sequence shown here is derived from an EMBL/GenBank/DDBJ whole genome shotgun (WGS) entry which is preliminary data.</text>
</comment>
<protein>
    <submittedName>
        <fullName evidence="1">Uncharacterized protein</fullName>
    </submittedName>
</protein>
<evidence type="ECO:0000313" key="2">
    <source>
        <dbReference type="Proteomes" id="UP000499080"/>
    </source>
</evidence>
<dbReference type="EMBL" id="BGPR01000660">
    <property type="protein sequence ID" value="GBM30429.1"/>
    <property type="molecule type" value="Genomic_DNA"/>
</dbReference>
<sequence length="100" mass="11395">MSLQQPNWLDGHGTIQHMIDRANNWTTKTASGAMVLLRRIDYEFVCLLEMWSEVLVKLDYTNKSLFLPGKALNESSVSYFEKCAADFGAKYNKDVDTDVV</sequence>
<proteinExistence type="predicted"/>
<reference evidence="1 2" key="1">
    <citation type="journal article" date="2019" name="Sci. Rep.">
        <title>Orb-weaving spider Araneus ventricosus genome elucidates the spidroin gene catalogue.</title>
        <authorList>
            <person name="Kono N."/>
            <person name="Nakamura H."/>
            <person name="Ohtoshi R."/>
            <person name="Moran D.A.P."/>
            <person name="Shinohara A."/>
            <person name="Yoshida Y."/>
            <person name="Fujiwara M."/>
            <person name="Mori M."/>
            <person name="Tomita M."/>
            <person name="Arakawa K."/>
        </authorList>
    </citation>
    <scope>NUCLEOTIDE SEQUENCE [LARGE SCALE GENOMIC DNA]</scope>
</reference>
<name>A0A4Y2EQ28_ARAVE</name>